<sequence>MLKPHHLMKDIESQATQVLRLLLGEVPAIKLLDIEREASGPDEGVDIVAHIDVSGRRHALICEVKSSGQPRHARMALLQLRNYMVHYAQDATPVFIAPYLSPEAQALCREQDVGFLDLEGNARLIFDSVFIDRQVASKPAVDRRELRSLFKPKSAQVLRVMLRNPRRAWRVTDLAQAAAVSLGHVSNVRVGLLDREWAQVSEEGLFLSEPDALLDKWRDAYEPPVGKRLAFYTTLHGSAFEEAARRVLRSDGEASPAAFASFSAAHWLAPYGRTGTQYFYADEPGLERLQSALKLSAISKGENVVVTLLKDSGLLRDTDEPAPGAICTSPVQTYLDLANAGERGREAADHLRRGRLIWPE</sequence>
<dbReference type="RefSeq" id="WP_150699210.1">
    <property type="nucleotide sequence ID" value="NZ_CABPRZ010000024.1"/>
</dbReference>
<dbReference type="OrthoDB" id="6057265at2"/>
<name>A0A5E4YI31_9BURK</name>
<dbReference type="InterPro" id="IPR019238">
    <property type="entry name" value="AbiEi_2"/>
</dbReference>
<organism evidence="1 2">
    <name type="scientific">Pandoraea terrae</name>
    <dbReference type="NCBI Taxonomy" id="1537710"/>
    <lineage>
        <taxon>Bacteria</taxon>
        <taxon>Pseudomonadati</taxon>
        <taxon>Pseudomonadota</taxon>
        <taxon>Betaproteobacteria</taxon>
        <taxon>Burkholderiales</taxon>
        <taxon>Burkholderiaceae</taxon>
        <taxon>Pandoraea</taxon>
    </lineage>
</organism>
<evidence type="ECO:0000313" key="1">
    <source>
        <dbReference type="EMBL" id="VVE48177.1"/>
    </source>
</evidence>
<dbReference type="Proteomes" id="UP000414233">
    <property type="component" value="Unassembled WGS sequence"/>
</dbReference>
<accession>A0A5E4YI31</accession>
<evidence type="ECO:0000313" key="2">
    <source>
        <dbReference type="Proteomes" id="UP000414233"/>
    </source>
</evidence>
<evidence type="ECO:0008006" key="3">
    <source>
        <dbReference type="Google" id="ProtNLM"/>
    </source>
</evidence>
<reference evidence="1 2" key="1">
    <citation type="submission" date="2019-08" db="EMBL/GenBank/DDBJ databases">
        <authorList>
            <person name="Peeters C."/>
        </authorList>
    </citation>
    <scope>NUCLEOTIDE SEQUENCE [LARGE SCALE GENOMIC DNA]</scope>
    <source>
        <strain evidence="1 2">LMG 30175</strain>
    </source>
</reference>
<protein>
    <recommendedName>
        <fullName evidence="3">Restriction endonuclease type IV Mrr domain-containing protein</fullName>
    </recommendedName>
</protein>
<dbReference type="Pfam" id="PF09952">
    <property type="entry name" value="AbiEi_2"/>
    <property type="match status" value="1"/>
</dbReference>
<gene>
    <name evidence="1" type="ORF">PTE30175_04425</name>
</gene>
<dbReference type="EMBL" id="CABPRZ010000024">
    <property type="protein sequence ID" value="VVE48177.1"/>
    <property type="molecule type" value="Genomic_DNA"/>
</dbReference>
<proteinExistence type="predicted"/>
<keyword evidence="2" id="KW-1185">Reference proteome</keyword>
<dbReference type="AlphaFoldDB" id="A0A5E4YI31"/>